<dbReference type="SUPFAM" id="SSF111369">
    <property type="entry name" value="HlyD-like secretion proteins"/>
    <property type="match status" value="1"/>
</dbReference>
<dbReference type="Gene3D" id="2.40.30.170">
    <property type="match status" value="1"/>
</dbReference>
<keyword evidence="9" id="KW-1185">Reference proteome</keyword>
<feature type="coiled-coil region" evidence="3">
    <location>
        <begin position="106"/>
        <end position="133"/>
    </location>
</feature>
<dbReference type="PANTHER" id="PTHR30158:SF3">
    <property type="entry name" value="MULTIDRUG EFFLUX PUMP SUBUNIT ACRA-RELATED"/>
    <property type="match status" value="1"/>
</dbReference>
<protein>
    <submittedName>
        <fullName evidence="8">Hemolysin D</fullName>
    </submittedName>
</protein>
<dbReference type="Pfam" id="PF25944">
    <property type="entry name" value="Beta-barrel_RND"/>
    <property type="match status" value="1"/>
</dbReference>
<dbReference type="InterPro" id="IPR058624">
    <property type="entry name" value="MdtA-like_HH"/>
</dbReference>
<comment type="similarity">
    <text evidence="2">Belongs to the membrane fusion protein (MFP) (TC 8.A.1) family.</text>
</comment>
<dbReference type="Gene3D" id="2.40.50.100">
    <property type="match status" value="1"/>
</dbReference>
<dbReference type="Pfam" id="PF25876">
    <property type="entry name" value="HH_MFP_RND"/>
    <property type="match status" value="1"/>
</dbReference>
<comment type="subcellular location">
    <subcellularLocation>
        <location evidence="1">Cell inner membrane</location>
        <topology evidence="1">Lipid-anchor</topology>
    </subcellularLocation>
</comment>
<dbReference type="InterPro" id="IPR058626">
    <property type="entry name" value="MdtA-like_b-barrel"/>
</dbReference>
<evidence type="ECO:0000259" key="7">
    <source>
        <dbReference type="Pfam" id="PF25989"/>
    </source>
</evidence>
<evidence type="ECO:0000256" key="3">
    <source>
        <dbReference type="SAM" id="Coils"/>
    </source>
</evidence>
<dbReference type="InterPro" id="IPR006143">
    <property type="entry name" value="RND_pump_MFP"/>
</dbReference>
<evidence type="ECO:0000259" key="4">
    <source>
        <dbReference type="Pfam" id="PF25876"/>
    </source>
</evidence>
<name>A0ABN6CXK0_9GAMM</name>
<dbReference type="PANTHER" id="PTHR30158">
    <property type="entry name" value="ACRA/E-RELATED COMPONENT OF DRUG EFFLUX TRANSPORTER"/>
    <property type="match status" value="1"/>
</dbReference>
<evidence type="ECO:0000313" key="9">
    <source>
        <dbReference type="Proteomes" id="UP001054820"/>
    </source>
</evidence>
<feature type="domain" description="Multidrug resistance protein MdtA-like beta-barrel" evidence="6">
    <location>
        <begin position="217"/>
        <end position="300"/>
    </location>
</feature>
<evidence type="ECO:0000259" key="5">
    <source>
        <dbReference type="Pfam" id="PF25917"/>
    </source>
</evidence>
<dbReference type="Pfam" id="PF25989">
    <property type="entry name" value="YknX_C"/>
    <property type="match status" value="1"/>
</dbReference>
<dbReference type="Proteomes" id="UP001054820">
    <property type="component" value="Chromosome"/>
</dbReference>
<dbReference type="InterPro" id="IPR058625">
    <property type="entry name" value="MdtA-like_BSH"/>
</dbReference>
<dbReference type="Pfam" id="PF25917">
    <property type="entry name" value="BSH_RND"/>
    <property type="match status" value="1"/>
</dbReference>
<reference evidence="8" key="1">
    <citation type="journal article" date="2022" name="Arch. Microbiol.">
        <title>Thiomicrorhabdus immobilis sp. nov., a mesophilic sulfur-oxidizing bacterium isolated from sediment of a brackish lake in northern Japan.</title>
        <authorList>
            <person name="Kojima H."/>
            <person name="Mochizuki J."/>
            <person name="Kanda M."/>
            <person name="Watanabe T."/>
            <person name="Fukui M."/>
        </authorList>
    </citation>
    <scope>NUCLEOTIDE SEQUENCE</scope>
    <source>
        <strain evidence="8">Am19</strain>
    </source>
</reference>
<proteinExistence type="inferred from homology"/>
<dbReference type="NCBIfam" id="TIGR01730">
    <property type="entry name" value="RND_mfp"/>
    <property type="match status" value="1"/>
</dbReference>
<dbReference type="InterPro" id="IPR058637">
    <property type="entry name" value="YknX-like_C"/>
</dbReference>
<accession>A0ABN6CXK0</accession>
<dbReference type="RefSeq" id="WP_237262344.1">
    <property type="nucleotide sequence ID" value="NZ_AP024202.1"/>
</dbReference>
<evidence type="ECO:0000313" key="8">
    <source>
        <dbReference type="EMBL" id="BCN92610.1"/>
    </source>
</evidence>
<sequence>MSLAVFSSKIRLKIGIIGGLLLAPSILFAAQQAPAKPTLPVAVKTVHKQDIAVYSEYSARTRATQQTEVYARVSGILEKKFFTEGQIVKAGQRLYKIDDRKYRASVVKAKAELAVAQANYNKAEREYKRVKGLYKNKAVSEQEVDNALSALELAKATIEGQKAALNEVQIDLDYTDVKAQISGVTGMKQQDIGNLVGSTAENALLTTITQLEQIHAVFAIPDANFSQMTTLSQQGKLELLEQTEWKAELLDAQNQIIASGKVDFVGNQIDTSTGGVQTRALFDNQKLQLLPGQFVRLRVTNALRKNIFVIPQKAVLQMGQQAFVYVVKDGIADLLPVQLADQQGDNWLVESGLKEGDQVVLNNLIKLRPKTPVQIMPADSEKSQAVH</sequence>
<organism evidence="8 9">
    <name type="scientific">Thiomicrorhabdus immobilis</name>
    <dbReference type="NCBI Taxonomy" id="2791037"/>
    <lineage>
        <taxon>Bacteria</taxon>
        <taxon>Pseudomonadati</taxon>
        <taxon>Pseudomonadota</taxon>
        <taxon>Gammaproteobacteria</taxon>
        <taxon>Thiotrichales</taxon>
        <taxon>Piscirickettsiaceae</taxon>
        <taxon>Thiomicrorhabdus</taxon>
    </lineage>
</organism>
<evidence type="ECO:0000259" key="6">
    <source>
        <dbReference type="Pfam" id="PF25944"/>
    </source>
</evidence>
<dbReference type="Gene3D" id="2.40.420.20">
    <property type="match status" value="1"/>
</dbReference>
<evidence type="ECO:0000256" key="1">
    <source>
        <dbReference type="ARBA" id="ARBA00004519"/>
    </source>
</evidence>
<evidence type="ECO:0000256" key="2">
    <source>
        <dbReference type="ARBA" id="ARBA00009477"/>
    </source>
</evidence>
<gene>
    <name evidence="8" type="ORF">THMIRHAM_03950</name>
</gene>
<feature type="domain" description="Multidrug resistance protein MdtA-like barrel-sandwich hybrid" evidence="5">
    <location>
        <begin position="66"/>
        <end position="207"/>
    </location>
</feature>
<keyword evidence="3" id="KW-0175">Coiled coil</keyword>
<dbReference type="Gene3D" id="1.10.287.470">
    <property type="entry name" value="Helix hairpin bin"/>
    <property type="match status" value="1"/>
</dbReference>
<feature type="domain" description="Multidrug resistance protein MdtA-like alpha-helical hairpin" evidence="4">
    <location>
        <begin position="108"/>
        <end position="175"/>
    </location>
</feature>
<dbReference type="EMBL" id="AP024202">
    <property type="protein sequence ID" value="BCN92610.1"/>
    <property type="molecule type" value="Genomic_DNA"/>
</dbReference>
<feature type="domain" description="YknX-like C-terminal permuted SH3-like" evidence="7">
    <location>
        <begin position="309"/>
        <end position="363"/>
    </location>
</feature>